<accession>A0A4V3VLR8</accession>
<dbReference type="AlphaFoldDB" id="A0A4V3VLR8"/>
<feature type="compositionally biased region" description="Basic and acidic residues" evidence="1">
    <location>
        <begin position="1"/>
        <end position="21"/>
    </location>
</feature>
<proteinExistence type="predicted"/>
<dbReference type="EMBL" id="RBZW01000003">
    <property type="protein sequence ID" value="THE66697.1"/>
    <property type="molecule type" value="Genomic_DNA"/>
</dbReference>
<gene>
    <name evidence="3" type="ORF">D8Y22_00775</name>
</gene>
<reference evidence="3 4" key="1">
    <citation type="submission" date="2018-10" db="EMBL/GenBank/DDBJ databases">
        <title>Natronolimnobius sp. XQ-INN 246 isolated from Inner Mongolia Autonomous Region of China.</title>
        <authorList>
            <person name="Xue Q."/>
        </authorList>
    </citation>
    <scope>NUCLEOTIDE SEQUENCE [LARGE SCALE GENOMIC DNA]</scope>
    <source>
        <strain evidence="3 4">XQ-INN 246</strain>
    </source>
</reference>
<name>A0A4V3VLR8_9EURY</name>
<dbReference type="Proteomes" id="UP000318864">
    <property type="component" value="Unassembled WGS sequence"/>
</dbReference>
<keyword evidence="2" id="KW-0472">Membrane</keyword>
<dbReference type="OrthoDB" id="350785at2157"/>
<evidence type="ECO:0000256" key="2">
    <source>
        <dbReference type="SAM" id="Phobius"/>
    </source>
</evidence>
<organism evidence="3 4">
    <name type="scientific">Salinadaptatus halalkaliphilus</name>
    <dbReference type="NCBI Taxonomy" id="2419781"/>
    <lineage>
        <taxon>Archaea</taxon>
        <taxon>Methanobacteriati</taxon>
        <taxon>Methanobacteriota</taxon>
        <taxon>Stenosarchaea group</taxon>
        <taxon>Halobacteria</taxon>
        <taxon>Halobacteriales</taxon>
        <taxon>Natrialbaceae</taxon>
        <taxon>Salinadaptatus</taxon>
    </lineage>
</organism>
<protein>
    <recommendedName>
        <fullName evidence="5">DUF304 domain-containing protein</fullName>
    </recommendedName>
</protein>
<evidence type="ECO:0000313" key="4">
    <source>
        <dbReference type="Proteomes" id="UP000318864"/>
    </source>
</evidence>
<sequence>MAAENTLREAEEEMKRAEPSRGLKNQVPPDEEIQWVAKQDLRTAWFSLILHKLKVMVMMLVAGFVAAIFAIGVGGPLLGLLTFLVVGIGAPAGYIVYKYNYLQNTTIEYAATDEQFIKYKETPSTTRSESLPINRAKTAKFRQDRWDKMLDTGDIHIQGIGRAGNLSINDVPNSEAVHRMAQQQIAGAEQVDDVGGMQQGRVQQGTVGR</sequence>
<comment type="caution">
    <text evidence="3">The sequence shown here is derived from an EMBL/GenBank/DDBJ whole genome shotgun (WGS) entry which is preliminary data.</text>
</comment>
<feature type="region of interest" description="Disordered" evidence="1">
    <location>
        <begin position="1"/>
        <end position="26"/>
    </location>
</feature>
<evidence type="ECO:0008006" key="5">
    <source>
        <dbReference type="Google" id="ProtNLM"/>
    </source>
</evidence>
<dbReference type="RefSeq" id="WP_141462653.1">
    <property type="nucleotide sequence ID" value="NZ_RBZW01000003.1"/>
</dbReference>
<feature type="transmembrane region" description="Helical" evidence="2">
    <location>
        <begin position="77"/>
        <end position="97"/>
    </location>
</feature>
<keyword evidence="4" id="KW-1185">Reference proteome</keyword>
<feature type="transmembrane region" description="Helical" evidence="2">
    <location>
        <begin position="53"/>
        <end position="71"/>
    </location>
</feature>
<keyword evidence="2" id="KW-1133">Transmembrane helix</keyword>
<evidence type="ECO:0000313" key="3">
    <source>
        <dbReference type="EMBL" id="THE66697.1"/>
    </source>
</evidence>
<keyword evidence="2" id="KW-0812">Transmembrane</keyword>
<evidence type="ECO:0000256" key="1">
    <source>
        <dbReference type="SAM" id="MobiDB-lite"/>
    </source>
</evidence>